<dbReference type="InterPro" id="IPR018389">
    <property type="entry name" value="DctP_fam"/>
</dbReference>
<proteinExistence type="predicted"/>
<dbReference type="GO" id="GO:0055085">
    <property type="term" value="P:transmembrane transport"/>
    <property type="evidence" value="ECO:0007669"/>
    <property type="project" value="InterPro"/>
</dbReference>
<evidence type="ECO:0000256" key="1">
    <source>
        <dbReference type="ARBA" id="ARBA00022729"/>
    </source>
</evidence>
<feature type="signal peptide" evidence="2">
    <location>
        <begin position="1"/>
        <end position="23"/>
    </location>
</feature>
<feature type="chain" id="PRO_5010888120" evidence="2">
    <location>
        <begin position="24"/>
        <end position="338"/>
    </location>
</feature>
<name>A0A1W6KEU0_9GAMM</name>
<accession>A0A1W6KEU0</accession>
<keyword evidence="1 2" id="KW-0732">Signal</keyword>
<protein>
    <submittedName>
        <fullName evidence="3">Solute-binding protein</fullName>
    </submittedName>
</protein>
<dbReference type="NCBIfam" id="NF037995">
    <property type="entry name" value="TRAP_S1"/>
    <property type="match status" value="1"/>
</dbReference>
<evidence type="ECO:0000313" key="3">
    <source>
        <dbReference type="EMBL" id="ARM85832.1"/>
    </source>
</evidence>
<dbReference type="AlphaFoldDB" id="A0A1W6KEU0"/>
<dbReference type="InterPro" id="IPR038404">
    <property type="entry name" value="TRAP_DctP_sf"/>
</dbReference>
<dbReference type="PANTHER" id="PTHR33376">
    <property type="match status" value="1"/>
</dbReference>
<evidence type="ECO:0000313" key="4">
    <source>
        <dbReference type="Proteomes" id="UP000193100"/>
    </source>
</evidence>
<dbReference type="PANTHER" id="PTHR33376:SF15">
    <property type="entry name" value="BLL6794 PROTEIN"/>
    <property type="match status" value="1"/>
</dbReference>
<dbReference type="Pfam" id="PF03480">
    <property type="entry name" value="DctP"/>
    <property type="match status" value="1"/>
</dbReference>
<evidence type="ECO:0000256" key="2">
    <source>
        <dbReference type="SAM" id="SignalP"/>
    </source>
</evidence>
<dbReference type="CDD" id="cd13601">
    <property type="entry name" value="PBP2_TRAP_DctP1_3_4_like"/>
    <property type="match status" value="1"/>
</dbReference>
<dbReference type="EMBL" id="CP020931">
    <property type="protein sequence ID" value="ARM85832.1"/>
    <property type="molecule type" value="Genomic_DNA"/>
</dbReference>
<reference evidence="3 4" key="1">
    <citation type="submission" date="2017-04" db="EMBL/GenBank/DDBJ databases">
        <title>Genome Sequence of Marinobacter salarius strain SMR5 Isolated from a culture of the Diatom Skeletonema marinoi.</title>
        <authorList>
            <person name="Topel M."/>
            <person name="Pinder M.I.M."/>
            <person name="Johansson O.N."/>
            <person name="Kourtchenko O."/>
            <person name="Godhe A."/>
            <person name="Clarke A.K."/>
        </authorList>
    </citation>
    <scope>NUCLEOTIDE SEQUENCE [LARGE SCALE GENOMIC DNA]</scope>
    <source>
        <strain evidence="3 4">SMR5</strain>
    </source>
</reference>
<dbReference type="GeneID" id="77257732"/>
<dbReference type="RefSeq" id="WP_085681782.1">
    <property type="nucleotide sequence ID" value="NZ_CP020931.1"/>
</dbReference>
<gene>
    <name evidence="3" type="ORF">MARSALSMR5_03812</name>
</gene>
<dbReference type="Proteomes" id="UP000193100">
    <property type="component" value="Chromosome"/>
</dbReference>
<dbReference type="Gene3D" id="3.40.190.170">
    <property type="entry name" value="Bacterial extracellular solute-binding protein, family 7"/>
    <property type="match status" value="1"/>
</dbReference>
<organism evidence="3 4">
    <name type="scientific">Marinobacter salarius</name>
    <dbReference type="NCBI Taxonomy" id="1420917"/>
    <lineage>
        <taxon>Bacteria</taxon>
        <taxon>Pseudomonadati</taxon>
        <taxon>Pseudomonadota</taxon>
        <taxon>Gammaproteobacteria</taxon>
        <taxon>Pseudomonadales</taxon>
        <taxon>Marinobacteraceae</taxon>
        <taxon>Marinobacter</taxon>
    </lineage>
</organism>
<sequence length="338" mass="36935">MKTQTARSALLAAVIFSPLSASAAEVEPITFKFAEWLPNTSFATEHGANPFMAKVEELSGGKMKFDFYPAEQLGRGSESLTLLQTGVADIANVSPAYISEKFPLSGVVELPEIVQGSCSAADSFYELAQPGGAIYEAEFKRHKIRPLWVGNMGQYRILTNNKDISSLDDLAGLRIRTAGGPMALTATELGASPVRMQGSDVLTSLSRGTLDGVFFPVRGILDYGLAPALDQLVPNLAVGSFGLTYSISDRVWNDLSQKQQDILVEAGKYAMQTYCEYVDTSDPENINVLVQEHDIRKTPLSDSDLKEARAKLENVYDQWAERLEERGLPARKVIEGMQ</sequence>